<keyword evidence="3" id="KW-1185">Reference proteome</keyword>
<dbReference type="EMBL" id="JARIHO010000022">
    <property type="protein sequence ID" value="KAJ7343850.1"/>
    <property type="molecule type" value="Genomic_DNA"/>
</dbReference>
<feature type="signal peptide" evidence="1">
    <location>
        <begin position="1"/>
        <end position="16"/>
    </location>
</feature>
<evidence type="ECO:0000313" key="2">
    <source>
        <dbReference type="EMBL" id="KAJ7343850.1"/>
    </source>
</evidence>
<protein>
    <submittedName>
        <fullName evidence="2">Uncharacterized protein</fullName>
    </submittedName>
</protein>
<organism evidence="2 3">
    <name type="scientific">Mycena albidolilacea</name>
    <dbReference type="NCBI Taxonomy" id="1033008"/>
    <lineage>
        <taxon>Eukaryota</taxon>
        <taxon>Fungi</taxon>
        <taxon>Dikarya</taxon>
        <taxon>Basidiomycota</taxon>
        <taxon>Agaricomycotina</taxon>
        <taxon>Agaricomycetes</taxon>
        <taxon>Agaricomycetidae</taxon>
        <taxon>Agaricales</taxon>
        <taxon>Marasmiineae</taxon>
        <taxon>Mycenaceae</taxon>
        <taxon>Mycena</taxon>
    </lineage>
</organism>
<feature type="non-terminal residue" evidence="2">
    <location>
        <position position="225"/>
    </location>
</feature>
<accession>A0AAD6ZXZ0</accession>
<proteinExistence type="predicted"/>
<evidence type="ECO:0000256" key="1">
    <source>
        <dbReference type="SAM" id="SignalP"/>
    </source>
</evidence>
<keyword evidence="1" id="KW-0732">Signal</keyword>
<name>A0AAD6ZXZ0_9AGAR</name>
<reference evidence="2" key="1">
    <citation type="submission" date="2023-03" db="EMBL/GenBank/DDBJ databases">
        <title>Massive genome expansion in bonnet fungi (Mycena s.s.) driven by repeated elements and novel gene families across ecological guilds.</title>
        <authorList>
            <consortium name="Lawrence Berkeley National Laboratory"/>
            <person name="Harder C.B."/>
            <person name="Miyauchi S."/>
            <person name="Viragh M."/>
            <person name="Kuo A."/>
            <person name="Thoen E."/>
            <person name="Andreopoulos B."/>
            <person name="Lu D."/>
            <person name="Skrede I."/>
            <person name="Drula E."/>
            <person name="Henrissat B."/>
            <person name="Morin E."/>
            <person name="Kohler A."/>
            <person name="Barry K."/>
            <person name="LaButti K."/>
            <person name="Morin E."/>
            <person name="Salamov A."/>
            <person name="Lipzen A."/>
            <person name="Mereny Z."/>
            <person name="Hegedus B."/>
            <person name="Baldrian P."/>
            <person name="Stursova M."/>
            <person name="Weitz H."/>
            <person name="Taylor A."/>
            <person name="Grigoriev I.V."/>
            <person name="Nagy L.G."/>
            <person name="Martin F."/>
            <person name="Kauserud H."/>
        </authorList>
    </citation>
    <scope>NUCLEOTIDE SEQUENCE</scope>
    <source>
        <strain evidence="2">CBHHK002</strain>
    </source>
</reference>
<sequence>MFLVVWVELFVHLNSSICTHQGLLVDADIPGPALLRIALDGLPGARSLKWNLKRRNELSLGGVPIRPATSKSAGAIRNEWRAIQRRLPSIIVQLLLFSHTAVAARINYLAISFRQYPSLLLTLQSRITPHSTMADEGCQQTRISALENCHDFIIKGGTFSFSAAEDRLQSDFRVVKLDDLNLLDEIGKYNVVERRAIHHKRTGIVDRHIEVIIGTQRIYRARIFG</sequence>
<feature type="chain" id="PRO_5042186097" evidence="1">
    <location>
        <begin position="17"/>
        <end position="225"/>
    </location>
</feature>
<evidence type="ECO:0000313" key="3">
    <source>
        <dbReference type="Proteomes" id="UP001218218"/>
    </source>
</evidence>
<comment type="caution">
    <text evidence="2">The sequence shown here is derived from an EMBL/GenBank/DDBJ whole genome shotgun (WGS) entry which is preliminary data.</text>
</comment>
<dbReference type="Proteomes" id="UP001218218">
    <property type="component" value="Unassembled WGS sequence"/>
</dbReference>
<gene>
    <name evidence="2" type="ORF">DFH08DRAFT_937668</name>
</gene>
<dbReference type="AlphaFoldDB" id="A0AAD6ZXZ0"/>